<dbReference type="EMBL" id="MKGL01000869">
    <property type="protein sequence ID" value="RNE95400.1"/>
    <property type="molecule type" value="Genomic_DNA"/>
</dbReference>
<gene>
    <name evidence="4" type="ORF">TraAM80_10235</name>
</gene>
<dbReference type="GeneID" id="40334168"/>
<keyword evidence="5" id="KW-1185">Reference proteome</keyword>
<dbReference type="InterPro" id="IPR031797">
    <property type="entry name" value="DUF5075"/>
</dbReference>
<dbReference type="Proteomes" id="UP000283634">
    <property type="component" value="Unassembled WGS sequence"/>
</dbReference>
<feature type="chain" id="PRO_5018607516" evidence="3">
    <location>
        <begin position="39"/>
        <end position="437"/>
    </location>
</feature>
<dbReference type="OMA" id="MVVCEVQ"/>
<dbReference type="PANTHER" id="PTHR35613">
    <property type="entry name" value="C-TYPE LECTIN DOMAIN-CONTAINING PROTEIN"/>
    <property type="match status" value="1"/>
</dbReference>
<accession>A0A3R7JQV1</accession>
<keyword evidence="3" id="KW-0732">Signal</keyword>
<evidence type="ECO:0000256" key="3">
    <source>
        <dbReference type="SAM" id="SignalP"/>
    </source>
</evidence>
<sequence length="437" mass="48441">MAAEVGMRTRSAVRTAVRWMALLLLLQCLGSHPSFTAAGEDKRVVVKIKKYFSIPHPDPHEGHPGWANYKDSRAVCGSYGGLLTADQTPAAHQYITDYLRKAKGIGDTRVFTYMGGDAYYSYYWENNPDKMCNPEDGNTLLNCIFEWNQGLFEDASAKPKPRGVPFFRGSLHSIPGTGPLNGYKDYWRDDYPANGQIYLISSLDVVKMETTTLWYDGAMHAYDNTDTSAVAYSLVCEVQDEVMTTTTTTALPEVVVPWAQDHWYAILLAVLLALLAAIVLTVIIIFCCCRRRTDDESTRVASMELREVKGNVYETQQRQNGGVSVSEDPVLLTGRTHEQKHFLEWNSSISPSQCAAPVESSPRLVSASDASQSSRLSRNHSRRRVASGTFAGGDFSRGEGIAEDADGASVGNTRRVRRVVTSRNVVHRDDLETMGSR</sequence>
<dbReference type="RefSeq" id="XP_029233253.1">
    <property type="nucleotide sequence ID" value="XM_029386872.1"/>
</dbReference>
<dbReference type="AlphaFoldDB" id="A0A3R7JQV1"/>
<proteinExistence type="predicted"/>
<protein>
    <submittedName>
        <fullName evidence="4">Uncharacterized protein</fullName>
    </submittedName>
</protein>
<keyword evidence="2" id="KW-0472">Membrane</keyword>
<dbReference type="OrthoDB" id="252801at2759"/>
<feature type="signal peptide" evidence="3">
    <location>
        <begin position="1"/>
        <end position="38"/>
    </location>
</feature>
<evidence type="ECO:0000256" key="2">
    <source>
        <dbReference type="SAM" id="Phobius"/>
    </source>
</evidence>
<keyword evidence="2" id="KW-1133">Transmembrane helix</keyword>
<evidence type="ECO:0000313" key="5">
    <source>
        <dbReference type="Proteomes" id="UP000283634"/>
    </source>
</evidence>
<feature type="transmembrane region" description="Helical" evidence="2">
    <location>
        <begin position="263"/>
        <end position="289"/>
    </location>
</feature>
<feature type="region of interest" description="Disordered" evidence="1">
    <location>
        <begin position="360"/>
        <end position="413"/>
    </location>
</feature>
<comment type="caution">
    <text evidence="4">The sequence shown here is derived from an EMBL/GenBank/DDBJ whole genome shotgun (WGS) entry which is preliminary data.</text>
</comment>
<organism evidence="4 5">
    <name type="scientific">Trypanosoma rangeli</name>
    <dbReference type="NCBI Taxonomy" id="5698"/>
    <lineage>
        <taxon>Eukaryota</taxon>
        <taxon>Discoba</taxon>
        <taxon>Euglenozoa</taxon>
        <taxon>Kinetoplastea</taxon>
        <taxon>Metakinetoplastina</taxon>
        <taxon>Trypanosomatida</taxon>
        <taxon>Trypanosomatidae</taxon>
        <taxon>Trypanosoma</taxon>
        <taxon>Herpetosoma</taxon>
    </lineage>
</organism>
<name>A0A3R7JQV1_TRYRA</name>
<keyword evidence="2" id="KW-0812">Transmembrane</keyword>
<evidence type="ECO:0000256" key="1">
    <source>
        <dbReference type="SAM" id="MobiDB-lite"/>
    </source>
</evidence>
<dbReference type="PANTHER" id="PTHR35613:SF2">
    <property type="entry name" value="C-TYPE LECTIN DOMAIN-CONTAINING PROTEIN"/>
    <property type="match status" value="1"/>
</dbReference>
<reference evidence="4 5" key="1">
    <citation type="journal article" date="2018" name="BMC Genomics">
        <title>Genomic comparison of Trypanosoma conorhini and Trypanosoma rangeli to Trypanosoma cruzi strains of high and low virulence.</title>
        <authorList>
            <person name="Bradwell K.R."/>
            <person name="Koparde V.N."/>
            <person name="Matveyev A.V."/>
            <person name="Serrano M.G."/>
            <person name="Alves J.M."/>
            <person name="Parikh H."/>
            <person name="Huang B."/>
            <person name="Lee V."/>
            <person name="Espinosa-Alvarez O."/>
            <person name="Ortiz P.A."/>
            <person name="Costa-Martins A.G."/>
            <person name="Teixeira M.M."/>
            <person name="Buck G.A."/>
        </authorList>
    </citation>
    <scope>NUCLEOTIDE SEQUENCE [LARGE SCALE GENOMIC DNA]</scope>
    <source>
        <strain evidence="4 5">AM80</strain>
    </source>
</reference>
<feature type="compositionally biased region" description="Low complexity" evidence="1">
    <location>
        <begin position="363"/>
        <end position="376"/>
    </location>
</feature>
<dbReference type="Pfam" id="PF16825">
    <property type="entry name" value="DUF5075"/>
    <property type="match status" value="1"/>
</dbReference>
<evidence type="ECO:0000313" key="4">
    <source>
        <dbReference type="EMBL" id="RNE95400.1"/>
    </source>
</evidence>
<dbReference type="VEuPathDB" id="TriTrypDB:TRSC58_07029"/>